<organism evidence="1 2">
    <name type="scientific">Gordonia phage Trine</name>
    <dbReference type="NCBI Taxonomy" id="2201431"/>
    <lineage>
        <taxon>Viruses</taxon>
        <taxon>Duplodnaviria</taxon>
        <taxon>Heunggongvirae</taxon>
        <taxon>Uroviricota</taxon>
        <taxon>Caudoviricetes</taxon>
        <taxon>Trinevirus</taxon>
        <taxon>Trinevirus trine</taxon>
    </lineage>
</organism>
<dbReference type="KEGG" id="vg:54993623"/>
<keyword evidence="2" id="KW-1185">Reference proteome</keyword>
<name>A0A2Z4Q9K4_9CAUD</name>
<dbReference type="EMBL" id="MH271318">
    <property type="protein sequence ID" value="AWY06509.1"/>
    <property type="molecule type" value="Genomic_DNA"/>
</dbReference>
<gene>
    <name evidence="1" type="primary">7</name>
    <name evidence="1" type="ORF">PBI_TRINE_7</name>
</gene>
<protein>
    <submittedName>
        <fullName evidence="1">Head-to-tail adaptor</fullName>
    </submittedName>
</protein>
<evidence type="ECO:0000313" key="2">
    <source>
        <dbReference type="Proteomes" id="UP000250672"/>
    </source>
</evidence>
<dbReference type="Proteomes" id="UP000250672">
    <property type="component" value="Genome"/>
</dbReference>
<evidence type="ECO:0000313" key="1">
    <source>
        <dbReference type="EMBL" id="AWY06509.1"/>
    </source>
</evidence>
<dbReference type="RefSeq" id="YP_009803064.1">
    <property type="nucleotide sequence ID" value="NC_047991.1"/>
</dbReference>
<sequence length="175" mass="18842">MTVSPHPHGLTAEDLGLDDGIPNVQAGIDRAVDYVRQMAGWHIFPSVEETLTVDGEGGHVLTLPSLHVTEIHEISQHGTPVDPEGYSWSASGDVKLDRGSWTTRWGGITVRLTHGYDPAEIPALIGALAQAVEIQAMSPLGIPEVIGPYQFTREVSGWTGESGQLLSRYTLPVRA</sequence>
<proteinExistence type="predicted"/>
<accession>A0A2Z4Q9K4</accession>
<reference evidence="2" key="1">
    <citation type="submission" date="2018-04" db="EMBL/GenBank/DDBJ databases">
        <authorList>
            <person name="Go L.Y."/>
            <person name="Mitchell J.A."/>
        </authorList>
    </citation>
    <scope>NUCLEOTIDE SEQUENCE [LARGE SCALE GENOMIC DNA]</scope>
</reference>
<dbReference type="GeneID" id="54993623"/>